<evidence type="ECO:0000256" key="4">
    <source>
        <dbReference type="ARBA" id="ARBA00022448"/>
    </source>
</evidence>
<dbReference type="GO" id="GO:0007030">
    <property type="term" value="P:Golgi organization"/>
    <property type="evidence" value="ECO:0007669"/>
    <property type="project" value="TreeGrafter"/>
</dbReference>
<keyword evidence="4" id="KW-0813">Transport</keyword>
<evidence type="ECO:0000256" key="8">
    <source>
        <dbReference type="ARBA" id="ARBA00031345"/>
    </source>
</evidence>
<dbReference type="GO" id="GO:0000139">
    <property type="term" value="C:Golgi membrane"/>
    <property type="evidence" value="ECO:0007669"/>
    <property type="project" value="UniProtKB-SubCell"/>
</dbReference>
<proteinExistence type="inferred from homology"/>
<dbReference type="InterPro" id="IPR019335">
    <property type="entry name" value="COG7"/>
</dbReference>
<accession>A0AA88KYY2</accession>
<feature type="non-terminal residue" evidence="9">
    <location>
        <position position="736"/>
    </location>
</feature>
<dbReference type="GO" id="GO:0017119">
    <property type="term" value="C:Golgi transport complex"/>
    <property type="evidence" value="ECO:0007669"/>
    <property type="project" value="InterPro"/>
</dbReference>
<dbReference type="Pfam" id="PF10191">
    <property type="entry name" value="COG7"/>
    <property type="match status" value="2"/>
</dbReference>
<keyword evidence="7" id="KW-0472">Membrane</keyword>
<evidence type="ECO:0000256" key="3">
    <source>
        <dbReference type="ARBA" id="ARBA00020984"/>
    </source>
</evidence>
<gene>
    <name evidence="9" type="ORF">QYM36_011435</name>
</gene>
<dbReference type="AlphaFoldDB" id="A0AA88KYY2"/>
<dbReference type="PANTHER" id="PTHR21443">
    <property type="entry name" value="CONSERVED OLIGOMERIC GOLGI COMPLEX COMPONENT 7"/>
    <property type="match status" value="1"/>
</dbReference>
<evidence type="ECO:0000256" key="2">
    <source>
        <dbReference type="ARBA" id="ARBA00005831"/>
    </source>
</evidence>
<name>A0AA88KYY2_ARTSF</name>
<dbReference type="EMBL" id="JAVRJZ010000015">
    <property type="protein sequence ID" value="KAK2712738.1"/>
    <property type="molecule type" value="Genomic_DNA"/>
</dbReference>
<keyword evidence="10" id="KW-1185">Reference proteome</keyword>
<evidence type="ECO:0000313" key="9">
    <source>
        <dbReference type="EMBL" id="KAK2712738.1"/>
    </source>
</evidence>
<evidence type="ECO:0000313" key="10">
    <source>
        <dbReference type="Proteomes" id="UP001187531"/>
    </source>
</evidence>
<evidence type="ECO:0000256" key="5">
    <source>
        <dbReference type="ARBA" id="ARBA00022927"/>
    </source>
</evidence>
<keyword evidence="6" id="KW-0333">Golgi apparatus</keyword>
<protein>
    <recommendedName>
        <fullName evidence="3">Conserved oligomeric Golgi complex subunit 7</fullName>
    </recommendedName>
    <alternativeName>
        <fullName evidence="8">Component of oligomeric Golgi complex 7</fullName>
    </alternativeName>
</protein>
<dbReference type="PANTHER" id="PTHR21443:SF0">
    <property type="entry name" value="CONSERVED OLIGOMERIC GOLGI COMPLEX SUBUNIT 7"/>
    <property type="match status" value="1"/>
</dbReference>
<sequence length="736" mass="83635">FKCGAIQMIYACKNEIILEIMDEKEFEGNSFKVSQWINKALLPNEHSNIQEQISMTIKKLQITILETSSLIETTNQEIFDDLPNLLNNIGDVQTKASEVKKQLFAINQELLKTEDKPAASLIELEKKRKRLDATIKALKDADSWSTIVESIDLLFESGDLSGIAAKISKLSASLGLWVQSPDHKQKQEILEDLKNRLEAAVGPKLLAALHENDLEKIKSTINIMRSIDRSRQSFIYVSQHRRGSLHKKWKEASLLAAKDGKFEWYFNFLDNVSTEWNQQNIWLESMASRDLDIQSNSFELLADVFAKLEPTPSTILSDVLQGHGNKLVGLESLRTYLDRFCVNLCSESVSKRCKLDVEFREKIYKLVQQIFYPYKQLISQYVLIEAEKFPVIQFKSEDCFDALREVKQTTISTFVTFYESLRRCQQLTADRHLVVLTKAMVTHLIHYLGAFQLLFDAINRRKQADDFSNCDLCLRFIESLGDVLVNLAKLDTDLTNQIKKLKDMEPPFCHLEKSDYVIIGDDVRAEVDLVLVSVKKGENIVLNAKKAYSGLNTEAQSAAFELIFKPIEKMLRSVSSINWNKESLGLVGDLPAFSYSPQEYITQVGQYLMTLPQHLETYTNADHPGLIYALNTGALPYFTPLKSEEQNNVSSLAAEIVLECLGRGLCEQYADKILKLGSVGEAMKPQLLADIEYLSNIFEDMGLELSSPLCEILSYLKGSETTTPFNLKETLEKLFR</sequence>
<comment type="caution">
    <text evidence="9">The sequence shown here is derived from an EMBL/GenBank/DDBJ whole genome shotgun (WGS) entry which is preliminary data.</text>
</comment>
<dbReference type="GO" id="GO:0006886">
    <property type="term" value="P:intracellular protein transport"/>
    <property type="evidence" value="ECO:0007669"/>
    <property type="project" value="InterPro"/>
</dbReference>
<comment type="similarity">
    <text evidence="2">Belongs to the COG7 family.</text>
</comment>
<keyword evidence="5" id="KW-0653">Protein transport</keyword>
<evidence type="ECO:0000256" key="1">
    <source>
        <dbReference type="ARBA" id="ARBA00004395"/>
    </source>
</evidence>
<reference evidence="9" key="1">
    <citation type="submission" date="2023-07" db="EMBL/GenBank/DDBJ databases">
        <title>Chromosome-level genome assembly of Artemia franciscana.</title>
        <authorList>
            <person name="Jo E."/>
        </authorList>
    </citation>
    <scope>NUCLEOTIDE SEQUENCE</scope>
    <source>
        <tissue evidence="9">Whole body</tissue>
    </source>
</reference>
<evidence type="ECO:0000256" key="6">
    <source>
        <dbReference type="ARBA" id="ARBA00023034"/>
    </source>
</evidence>
<dbReference type="Proteomes" id="UP001187531">
    <property type="component" value="Unassembled WGS sequence"/>
</dbReference>
<comment type="subcellular location">
    <subcellularLocation>
        <location evidence="1">Golgi apparatus membrane</location>
        <topology evidence="1">Peripheral membrane protein</topology>
    </subcellularLocation>
</comment>
<evidence type="ECO:0000256" key="7">
    <source>
        <dbReference type="ARBA" id="ARBA00023136"/>
    </source>
</evidence>
<organism evidence="9 10">
    <name type="scientific">Artemia franciscana</name>
    <name type="common">Brine shrimp</name>
    <name type="synonym">Artemia sanfranciscana</name>
    <dbReference type="NCBI Taxonomy" id="6661"/>
    <lineage>
        <taxon>Eukaryota</taxon>
        <taxon>Metazoa</taxon>
        <taxon>Ecdysozoa</taxon>
        <taxon>Arthropoda</taxon>
        <taxon>Crustacea</taxon>
        <taxon>Branchiopoda</taxon>
        <taxon>Anostraca</taxon>
        <taxon>Artemiidae</taxon>
        <taxon>Artemia</taxon>
    </lineage>
</organism>
<dbReference type="GO" id="GO:0006890">
    <property type="term" value="P:retrograde vesicle-mediated transport, Golgi to endoplasmic reticulum"/>
    <property type="evidence" value="ECO:0007669"/>
    <property type="project" value="TreeGrafter"/>
</dbReference>